<evidence type="ECO:0000313" key="2">
    <source>
        <dbReference type="EMBL" id="MPC67934.1"/>
    </source>
</evidence>
<evidence type="ECO:0000256" key="1">
    <source>
        <dbReference type="SAM" id="MobiDB-lite"/>
    </source>
</evidence>
<comment type="caution">
    <text evidence="2">The sequence shown here is derived from an EMBL/GenBank/DDBJ whole genome shotgun (WGS) entry which is preliminary data.</text>
</comment>
<feature type="region of interest" description="Disordered" evidence="1">
    <location>
        <begin position="1"/>
        <end position="24"/>
    </location>
</feature>
<protein>
    <submittedName>
        <fullName evidence="2">Uncharacterized protein</fullName>
    </submittedName>
</protein>
<dbReference type="AlphaFoldDB" id="A0A5B7HH55"/>
<reference evidence="2 3" key="1">
    <citation type="submission" date="2019-05" db="EMBL/GenBank/DDBJ databases">
        <title>Another draft genome of Portunus trituberculatus and its Hox gene families provides insights of decapod evolution.</title>
        <authorList>
            <person name="Jeong J.-H."/>
            <person name="Song I."/>
            <person name="Kim S."/>
            <person name="Choi T."/>
            <person name="Kim D."/>
            <person name="Ryu S."/>
            <person name="Kim W."/>
        </authorList>
    </citation>
    <scope>NUCLEOTIDE SEQUENCE [LARGE SCALE GENOMIC DNA]</scope>
    <source>
        <tissue evidence="2">Muscle</tissue>
    </source>
</reference>
<name>A0A5B7HH55_PORTR</name>
<feature type="compositionally biased region" description="Acidic residues" evidence="1">
    <location>
        <begin position="1"/>
        <end position="11"/>
    </location>
</feature>
<organism evidence="2 3">
    <name type="scientific">Portunus trituberculatus</name>
    <name type="common">Swimming crab</name>
    <name type="synonym">Neptunus trituberculatus</name>
    <dbReference type="NCBI Taxonomy" id="210409"/>
    <lineage>
        <taxon>Eukaryota</taxon>
        <taxon>Metazoa</taxon>
        <taxon>Ecdysozoa</taxon>
        <taxon>Arthropoda</taxon>
        <taxon>Crustacea</taxon>
        <taxon>Multicrustacea</taxon>
        <taxon>Malacostraca</taxon>
        <taxon>Eumalacostraca</taxon>
        <taxon>Eucarida</taxon>
        <taxon>Decapoda</taxon>
        <taxon>Pleocyemata</taxon>
        <taxon>Brachyura</taxon>
        <taxon>Eubrachyura</taxon>
        <taxon>Portunoidea</taxon>
        <taxon>Portunidae</taxon>
        <taxon>Portuninae</taxon>
        <taxon>Portunus</taxon>
    </lineage>
</organism>
<proteinExistence type="predicted"/>
<dbReference type="Proteomes" id="UP000324222">
    <property type="component" value="Unassembled WGS sequence"/>
</dbReference>
<sequence length="115" mass="12899">MGEEEEEEEEVAGEKNDDHEEEEPAANHCCVFTSCDLNKGADWFRSLCPPPLSLKKFYPASAAVHLPSLYMPPKRPAMLPSIAKKTTKSLTLEVKLDIIHRHEARKLKALLPTMA</sequence>
<accession>A0A5B7HH55</accession>
<gene>
    <name evidence="2" type="ORF">E2C01_062121</name>
</gene>
<keyword evidence="3" id="KW-1185">Reference proteome</keyword>
<dbReference type="EMBL" id="VSRR010026995">
    <property type="protein sequence ID" value="MPC67934.1"/>
    <property type="molecule type" value="Genomic_DNA"/>
</dbReference>
<evidence type="ECO:0000313" key="3">
    <source>
        <dbReference type="Proteomes" id="UP000324222"/>
    </source>
</evidence>